<feature type="region of interest" description="Disordered" evidence="1">
    <location>
        <begin position="76"/>
        <end position="109"/>
    </location>
</feature>
<dbReference type="KEGG" id="dzi:111279116"/>
<evidence type="ECO:0000256" key="1">
    <source>
        <dbReference type="SAM" id="MobiDB-lite"/>
    </source>
</evidence>
<evidence type="ECO:0000313" key="3">
    <source>
        <dbReference type="RefSeq" id="XP_022721750.1"/>
    </source>
</evidence>
<feature type="region of interest" description="Disordered" evidence="1">
    <location>
        <begin position="214"/>
        <end position="260"/>
    </location>
</feature>
<dbReference type="OrthoDB" id="952774at2759"/>
<feature type="compositionally biased region" description="Basic and acidic residues" evidence="1">
    <location>
        <begin position="94"/>
        <end position="107"/>
    </location>
</feature>
<organism evidence="2 3">
    <name type="scientific">Durio zibethinus</name>
    <name type="common">Durian</name>
    <dbReference type="NCBI Taxonomy" id="66656"/>
    <lineage>
        <taxon>Eukaryota</taxon>
        <taxon>Viridiplantae</taxon>
        <taxon>Streptophyta</taxon>
        <taxon>Embryophyta</taxon>
        <taxon>Tracheophyta</taxon>
        <taxon>Spermatophyta</taxon>
        <taxon>Magnoliopsida</taxon>
        <taxon>eudicotyledons</taxon>
        <taxon>Gunneridae</taxon>
        <taxon>Pentapetalae</taxon>
        <taxon>rosids</taxon>
        <taxon>malvids</taxon>
        <taxon>Malvales</taxon>
        <taxon>Malvaceae</taxon>
        <taxon>Helicteroideae</taxon>
        <taxon>Durio</taxon>
    </lineage>
</organism>
<name>A0A6P5X005_DURZI</name>
<dbReference type="Proteomes" id="UP000515121">
    <property type="component" value="Unplaced"/>
</dbReference>
<sequence length="260" mass="27705">MFNLGEKIAKKSIAINLEQQPSCGYKTLVSRVLPIVFSQLECGFNSQFLMIMKNLVMIFFALVLFLATVEVDGKSFSGPDPKPLSNQQATTSSLDRKADVEAREAKDSTANAATDASLAVAAYQEDGKLLSDQQATTSGLGRKADVEAREAKDSTANAATAASLTVAASQEDRKLLSDQLATTRNLGRKADVGARVREAKDSTENAATAESLAVAASQEDGDTNPTFGHYGSDNGPSDIWNHHVYTTGDNPYAPKPKKSP</sequence>
<dbReference type="AlphaFoldDB" id="A0A6P5X005"/>
<protein>
    <submittedName>
        <fullName evidence="3">Uncharacterized protein LOC111279116</fullName>
    </submittedName>
</protein>
<dbReference type="RefSeq" id="XP_022721750.1">
    <property type="nucleotide sequence ID" value="XM_022866015.1"/>
</dbReference>
<dbReference type="GeneID" id="111279116"/>
<reference evidence="3" key="1">
    <citation type="submission" date="2025-08" db="UniProtKB">
        <authorList>
            <consortium name="RefSeq"/>
        </authorList>
    </citation>
    <scope>IDENTIFICATION</scope>
    <source>
        <tissue evidence="3">Fruit stalk</tissue>
    </source>
</reference>
<accession>A0A6P5X005</accession>
<proteinExistence type="predicted"/>
<gene>
    <name evidence="3" type="primary">LOC111279116</name>
</gene>
<evidence type="ECO:0000313" key="2">
    <source>
        <dbReference type="Proteomes" id="UP000515121"/>
    </source>
</evidence>
<feature type="compositionally biased region" description="Polar residues" evidence="1">
    <location>
        <begin position="84"/>
        <end position="93"/>
    </location>
</feature>
<keyword evidence="2" id="KW-1185">Reference proteome</keyword>